<keyword evidence="6 15" id="KW-0479">Metal-binding</keyword>
<evidence type="ECO:0000256" key="12">
    <source>
        <dbReference type="ARBA" id="ARBA00023136"/>
    </source>
</evidence>
<evidence type="ECO:0000256" key="15">
    <source>
        <dbReference type="RuleBase" id="RU362081"/>
    </source>
</evidence>
<feature type="transmembrane region" description="Helical" evidence="15">
    <location>
        <begin position="338"/>
        <end position="365"/>
    </location>
</feature>
<proteinExistence type="inferred from homology"/>
<dbReference type="EMBL" id="JACRDE010000003">
    <property type="protein sequence ID" value="MBI5247863.1"/>
    <property type="molecule type" value="Genomic_DNA"/>
</dbReference>
<keyword evidence="11" id="KW-0406">Ion transport</keyword>
<dbReference type="NCBIfam" id="TIGR01525">
    <property type="entry name" value="ATPase-IB_hvy"/>
    <property type="match status" value="1"/>
</dbReference>
<reference evidence="16" key="1">
    <citation type="submission" date="2020-07" db="EMBL/GenBank/DDBJ databases">
        <title>Huge and variable diversity of episymbiotic CPR bacteria and DPANN archaea in groundwater ecosystems.</title>
        <authorList>
            <person name="He C.Y."/>
            <person name="Keren R."/>
            <person name="Whittaker M."/>
            <person name="Farag I.F."/>
            <person name="Doudna J."/>
            <person name="Cate J.H.D."/>
            <person name="Banfield J.F."/>
        </authorList>
    </citation>
    <scope>NUCLEOTIDE SEQUENCE</scope>
    <source>
        <strain evidence="16">NC_groundwater_1664_Pr3_B-0.1um_52_9</strain>
    </source>
</reference>
<dbReference type="SUPFAM" id="SSF56784">
    <property type="entry name" value="HAD-like"/>
    <property type="match status" value="1"/>
</dbReference>
<comment type="catalytic activity">
    <reaction evidence="14">
        <text>Zn(2+)(in) + ATP + H2O = Zn(2+)(out) + ADP + phosphate + H(+)</text>
        <dbReference type="Rhea" id="RHEA:20621"/>
        <dbReference type="ChEBI" id="CHEBI:15377"/>
        <dbReference type="ChEBI" id="CHEBI:15378"/>
        <dbReference type="ChEBI" id="CHEBI:29105"/>
        <dbReference type="ChEBI" id="CHEBI:30616"/>
        <dbReference type="ChEBI" id="CHEBI:43474"/>
        <dbReference type="ChEBI" id="CHEBI:456216"/>
        <dbReference type="EC" id="7.2.2.12"/>
    </reaction>
</comment>
<keyword evidence="7 15" id="KW-0547">Nucleotide-binding</keyword>
<dbReference type="InterPro" id="IPR036412">
    <property type="entry name" value="HAD-like_sf"/>
</dbReference>
<dbReference type="EC" id="7.2.2.12" evidence="13"/>
<evidence type="ECO:0000256" key="13">
    <source>
        <dbReference type="ARBA" id="ARBA00039097"/>
    </source>
</evidence>
<dbReference type="InterPro" id="IPR023299">
    <property type="entry name" value="ATPase_P-typ_cyto_dom_N"/>
</dbReference>
<evidence type="ECO:0000256" key="6">
    <source>
        <dbReference type="ARBA" id="ARBA00022723"/>
    </source>
</evidence>
<evidence type="ECO:0000256" key="5">
    <source>
        <dbReference type="ARBA" id="ARBA00022692"/>
    </source>
</evidence>
<evidence type="ECO:0000256" key="11">
    <source>
        <dbReference type="ARBA" id="ARBA00023065"/>
    </source>
</evidence>
<comment type="similarity">
    <text evidence="2 15">Belongs to the cation transport ATPase (P-type) (TC 3.A.3) family. Type IB subfamily.</text>
</comment>
<sequence length="384" mass="40267">YSPLVLGGSVLLLLFPLFMGTGLSEWATRAVVLLVAAAPCALAMSTPVAMAAGIGTAGKAGVLIKGGAHLEALGKIHTVAFDKTGTLTKGNPTITDIVASDGNQSELLRYAYSIERFSEHPLAKAIVRRAEEEGIPWADMSDFRAVAGYGATATLGHETIWIGKEGLFKKMGIEGPTIPEVDKFREEGKTVLFLGTDQRILGAIGMRDELRPKAKVAVERLHEMGIKVVMLTGDNETTAKAIAQQLGIDEVRAGLKPEEKLSAIKELEEKYGPVAMVGDGINDAPALAQATLGIAMGTAGTDAAIEAADVALMADDLTKISDALRLGKKARKISIQNIVFSICILAVLIPAALAGMMSVAVAVFFHEASEILAVANGLRVAKGL</sequence>
<name>A0A9D6UZ99_9BACT</name>
<keyword evidence="9" id="KW-1278">Translocase</keyword>
<organism evidence="16 17">
    <name type="scientific">Desulfomonile tiedjei</name>
    <dbReference type="NCBI Taxonomy" id="2358"/>
    <lineage>
        <taxon>Bacteria</taxon>
        <taxon>Pseudomonadati</taxon>
        <taxon>Thermodesulfobacteriota</taxon>
        <taxon>Desulfomonilia</taxon>
        <taxon>Desulfomonilales</taxon>
        <taxon>Desulfomonilaceae</taxon>
        <taxon>Desulfomonile</taxon>
    </lineage>
</organism>
<protein>
    <recommendedName>
        <fullName evidence="13">P-type Zn(2+) transporter</fullName>
        <ecNumber evidence="13">7.2.2.12</ecNumber>
    </recommendedName>
</protein>
<evidence type="ECO:0000256" key="4">
    <source>
        <dbReference type="ARBA" id="ARBA00022475"/>
    </source>
</evidence>
<dbReference type="PANTHER" id="PTHR48085:SF5">
    <property type="entry name" value="CADMIUM_ZINC-TRANSPORTING ATPASE HMA4-RELATED"/>
    <property type="match status" value="1"/>
</dbReference>
<dbReference type="PANTHER" id="PTHR48085">
    <property type="entry name" value="CADMIUM/ZINC-TRANSPORTING ATPASE HMA2-RELATED"/>
    <property type="match status" value="1"/>
</dbReference>
<gene>
    <name evidence="16" type="ORF">HY912_00070</name>
</gene>
<dbReference type="AlphaFoldDB" id="A0A9D6UZ99"/>
<dbReference type="InterPro" id="IPR027256">
    <property type="entry name" value="P-typ_ATPase_IB"/>
</dbReference>
<keyword evidence="12 15" id="KW-0472">Membrane</keyword>
<keyword evidence="5 15" id="KW-0812">Transmembrane</keyword>
<evidence type="ECO:0000256" key="7">
    <source>
        <dbReference type="ARBA" id="ARBA00022741"/>
    </source>
</evidence>
<dbReference type="GO" id="GO:0016887">
    <property type="term" value="F:ATP hydrolysis activity"/>
    <property type="evidence" value="ECO:0007669"/>
    <property type="project" value="InterPro"/>
</dbReference>
<dbReference type="FunFam" id="3.40.50.1000:FF:000020">
    <property type="entry name" value="Probable cation-transporting P-type ATPase"/>
    <property type="match status" value="1"/>
</dbReference>
<dbReference type="Gene3D" id="3.40.1110.10">
    <property type="entry name" value="Calcium-transporting ATPase, cytoplasmic domain N"/>
    <property type="match status" value="1"/>
</dbReference>
<evidence type="ECO:0000256" key="8">
    <source>
        <dbReference type="ARBA" id="ARBA00022840"/>
    </source>
</evidence>
<dbReference type="Proteomes" id="UP000807825">
    <property type="component" value="Unassembled WGS sequence"/>
</dbReference>
<comment type="subcellular location">
    <subcellularLocation>
        <location evidence="1">Cell membrane</location>
        <topology evidence="1">Multi-pass membrane protein</topology>
    </subcellularLocation>
</comment>
<dbReference type="InterPro" id="IPR001757">
    <property type="entry name" value="P_typ_ATPase"/>
</dbReference>
<dbReference type="NCBIfam" id="TIGR01494">
    <property type="entry name" value="ATPase_P-type"/>
    <property type="match status" value="1"/>
</dbReference>
<keyword evidence="3" id="KW-0813">Transport</keyword>
<evidence type="ECO:0000256" key="10">
    <source>
        <dbReference type="ARBA" id="ARBA00022989"/>
    </source>
</evidence>
<feature type="non-terminal residue" evidence="16">
    <location>
        <position position="1"/>
    </location>
</feature>
<evidence type="ECO:0000256" key="3">
    <source>
        <dbReference type="ARBA" id="ARBA00022448"/>
    </source>
</evidence>
<keyword evidence="10 15" id="KW-1133">Transmembrane helix</keyword>
<dbReference type="GO" id="GO:0005524">
    <property type="term" value="F:ATP binding"/>
    <property type="evidence" value="ECO:0007669"/>
    <property type="project" value="UniProtKB-UniRule"/>
</dbReference>
<keyword evidence="8 15" id="KW-0067">ATP-binding</keyword>
<dbReference type="PROSITE" id="PS00154">
    <property type="entry name" value="ATPASE_E1_E2"/>
    <property type="match status" value="1"/>
</dbReference>
<dbReference type="InterPro" id="IPR023298">
    <property type="entry name" value="ATPase_P-typ_TM_dom_sf"/>
</dbReference>
<dbReference type="Gene3D" id="3.40.50.1000">
    <property type="entry name" value="HAD superfamily/HAD-like"/>
    <property type="match status" value="1"/>
</dbReference>
<dbReference type="GO" id="GO:0005886">
    <property type="term" value="C:plasma membrane"/>
    <property type="evidence" value="ECO:0007669"/>
    <property type="project" value="UniProtKB-SubCell"/>
</dbReference>
<dbReference type="SFLD" id="SFLDS00003">
    <property type="entry name" value="Haloacid_Dehalogenase"/>
    <property type="match status" value="1"/>
</dbReference>
<dbReference type="SUPFAM" id="SSF81665">
    <property type="entry name" value="Calcium ATPase, transmembrane domain M"/>
    <property type="match status" value="1"/>
</dbReference>
<dbReference type="GO" id="GO:0046872">
    <property type="term" value="F:metal ion binding"/>
    <property type="evidence" value="ECO:0007669"/>
    <property type="project" value="UniProtKB-KW"/>
</dbReference>
<evidence type="ECO:0000256" key="2">
    <source>
        <dbReference type="ARBA" id="ARBA00006024"/>
    </source>
</evidence>
<accession>A0A9D6UZ99</accession>
<evidence type="ECO:0000256" key="1">
    <source>
        <dbReference type="ARBA" id="ARBA00004651"/>
    </source>
</evidence>
<keyword evidence="4 15" id="KW-1003">Cell membrane</keyword>
<evidence type="ECO:0000313" key="16">
    <source>
        <dbReference type="EMBL" id="MBI5247863.1"/>
    </source>
</evidence>
<dbReference type="InterPro" id="IPR018303">
    <property type="entry name" value="ATPase_P-typ_P_site"/>
</dbReference>
<evidence type="ECO:0000256" key="9">
    <source>
        <dbReference type="ARBA" id="ARBA00022967"/>
    </source>
</evidence>
<dbReference type="InterPro" id="IPR044492">
    <property type="entry name" value="P_typ_ATPase_HD_dom"/>
</dbReference>
<evidence type="ECO:0000313" key="17">
    <source>
        <dbReference type="Proteomes" id="UP000807825"/>
    </source>
</evidence>
<dbReference type="SFLD" id="SFLDG00002">
    <property type="entry name" value="C1.7:_P-type_atpase_like"/>
    <property type="match status" value="1"/>
</dbReference>
<dbReference type="InterPro" id="IPR023214">
    <property type="entry name" value="HAD_sf"/>
</dbReference>
<feature type="transmembrane region" description="Helical" evidence="15">
    <location>
        <begin position="30"/>
        <end position="55"/>
    </location>
</feature>
<dbReference type="PRINTS" id="PR00119">
    <property type="entry name" value="CATATPASE"/>
</dbReference>
<dbReference type="InterPro" id="IPR051014">
    <property type="entry name" value="Cation_Transport_ATPase_IB"/>
</dbReference>
<evidence type="ECO:0000256" key="14">
    <source>
        <dbReference type="ARBA" id="ARBA00047308"/>
    </source>
</evidence>
<dbReference type="Pfam" id="PF00702">
    <property type="entry name" value="Hydrolase"/>
    <property type="match status" value="1"/>
</dbReference>
<comment type="caution">
    <text evidence="15">Lacks conserved residue(s) required for the propagation of feature annotation.</text>
</comment>
<dbReference type="SFLD" id="SFLDF00027">
    <property type="entry name" value="p-type_atpase"/>
    <property type="match status" value="1"/>
</dbReference>
<comment type="caution">
    <text evidence="16">The sequence shown here is derived from an EMBL/GenBank/DDBJ whole genome shotgun (WGS) entry which is preliminary data.</text>
</comment>
<dbReference type="GO" id="GO:0016463">
    <property type="term" value="F:P-type zinc transporter activity"/>
    <property type="evidence" value="ECO:0007669"/>
    <property type="project" value="UniProtKB-EC"/>
</dbReference>